<dbReference type="Proteomes" id="UP001140453">
    <property type="component" value="Unassembled WGS sequence"/>
</dbReference>
<feature type="active site" evidence="2">
    <location>
        <position position="255"/>
    </location>
</feature>
<dbReference type="Pfam" id="PF00026">
    <property type="entry name" value="Asp"/>
    <property type="match status" value="1"/>
</dbReference>
<feature type="disulfide bond" evidence="3">
    <location>
        <begin position="291"/>
        <end position="333"/>
    </location>
</feature>
<reference evidence="6" key="1">
    <citation type="submission" date="2022-10" db="EMBL/GenBank/DDBJ databases">
        <title>Tapping the CABI collections for fungal endophytes: first genome assemblies for Collariella, Neodidymelliopsis, Ascochyta clinopodiicola, Didymella pomorum, Didymosphaeria variabile, Neocosmospora piperis and Neocucurbitaria cava.</title>
        <authorList>
            <person name="Hill R."/>
        </authorList>
    </citation>
    <scope>NUCLEOTIDE SEQUENCE</scope>
    <source>
        <strain evidence="6">IMI 355082</strain>
    </source>
</reference>
<dbReference type="AlphaFoldDB" id="A0A9W8YKM9"/>
<dbReference type="InterPro" id="IPR033121">
    <property type="entry name" value="PEPTIDASE_A1"/>
</dbReference>
<accession>A0A9W8YKM9</accession>
<feature type="chain" id="PRO_5040791925" description="Peptidase A1 domain-containing protein" evidence="4">
    <location>
        <begin position="17"/>
        <end position="387"/>
    </location>
</feature>
<evidence type="ECO:0000313" key="6">
    <source>
        <dbReference type="EMBL" id="KAJ4387275.1"/>
    </source>
</evidence>
<dbReference type="OrthoDB" id="771136at2759"/>
<evidence type="ECO:0000256" key="2">
    <source>
        <dbReference type="PIRSR" id="PIRSR601461-1"/>
    </source>
</evidence>
<evidence type="ECO:0000256" key="4">
    <source>
        <dbReference type="SAM" id="SignalP"/>
    </source>
</evidence>
<proteinExistence type="inferred from homology"/>
<organism evidence="6 7">
    <name type="scientific">Gnomoniopsis smithogilvyi</name>
    <dbReference type="NCBI Taxonomy" id="1191159"/>
    <lineage>
        <taxon>Eukaryota</taxon>
        <taxon>Fungi</taxon>
        <taxon>Dikarya</taxon>
        <taxon>Ascomycota</taxon>
        <taxon>Pezizomycotina</taxon>
        <taxon>Sordariomycetes</taxon>
        <taxon>Sordariomycetidae</taxon>
        <taxon>Diaporthales</taxon>
        <taxon>Gnomoniaceae</taxon>
        <taxon>Gnomoniopsis</taxon>
    </lineage>
</organism>
<dbReference type="PANTHER" id="PTHR47966:SF68">
    <property type="entry name" value="PEPTIDASE A1 DOMAIN-CONTAINING PROTEIN"/>
    <property type="match status" value="1"/>
</dbReference>
<evidence type="ECO:0000313" key="7">
    <source>
        <dbReference type="Proteomes" id="UP001140453"/>
    </source>
</evidence>
<feature type="domain" description="Peptidase A1" evidence="5">
    <location>
        <begin position="30"/>
        <end position="377"/>
    </location>
</feature>
<dbReference type="EMBL" id="JAPEVB010000005">
    <property type="protein sequence ID" value="KAJ4387275.1"/>
    <property type="molecule type" value="Genomic_DNA"/>
</dbReference>
<gene>
    <name evidence="6" type="ORF">N0V93_007864</name>
</gene>
<protein>
    <recommendedName>
        <fullName evidence="5">Peptidase A1 domain-containing protein</fullName>
    </recommendedName>
</protein>
<dbReference type="CDD" id="cd05471">
    <property type="entry name" value="pepsin_like"/>
    <property type="match status" value="1"/>
</dbReference>
<dbReference type="PRINTS" id="PR00792">
    <property type="entry name" value="PEPSIN"/>
</dbReference>
<dbReference type="SUPFAM" id="SSF50630">
    <property type="entry name" value="Acid proteases"/>
    <property type="match status" value="1"/>
</dbReference>
<name>A0A9W8YKM9_9PEZI</name>
<sequence length="387" mass="41425">MSLTLLSIACLPGALAAVLELPVRLQGGYPMVEVEVGTPAVSHSLLFDTGSSTTWMFTSECLNTTRCNNFSGYNRTGYDAASSSTSKAMGTSTSITYLGGGVSGDGVEDTFSLPLTPNTTWTQSFLASNQSSWSNIPADGFLGLAFSTIADANTTTIVETLMQEGLLDEPRFGLYYGTELEDTNGPGNGTLTFGGSHEDVYVDGDMKWASLAAPDDTAQLWRVNMQYLVGTKADNTTSGSTKTTLPLSGSWGVFDTGAGRISVPDPLIEGIYESIGMNYTAIIAHEVIPLCEDFTDEWSIDLSFGDSYSPTIITLTGEMLKNPGFATGEDKYCWPPFDPSGSSGLFLFGGNFLQLFYSVYDFGGFTPADYKARIGFGQLKDQYKATL</sequence>
<dbReference type="Gene3D" id="2.40.70.10">
    <property type="entry name" value="Acid Proteases"/>
    <property type="match status" value="2"/>
</dbReference>
<dbReference type="GO" id="GO:0004190">
    <property type="term" value="F:aspartic-type endopeptidase activity"/>
    <property type="evidence" value="ECO:0007669"/>
    <property type="project" value="InterPro"/>
</dbReference>
<dbReference type="InterPro" id="IPR034164">
    <property type="entry name" value="Pepsin-like_dom"/>
</dbReference>
<comment type="caution">
    <text evidence="6">The sequence shown here is derived from an EMBL/GenBank/DDBJ whole genome shotgun (WGS) entry which is preliminary data.</text>
</comment>
<evidence type="ECO:0000256" key="3">
    <source>
        <dbReference type="PIRSR" id="PIRSR601461-2"/>
    </source>
</evidence>
<dbReference type="PROSITE" id="PS51767">
    <property type="entry name" value="PEPTIDASE_A1"/>
    <property type="match status" value="1"/>
</dbReference>
<dbReference type="GO" id="GO:0000324">
    <property type="term" value="C:fungal-type vacuole"/>
    <property type="evidence" value="ECO:0007669"/>
    <property type="project" value="TreeGrafter"/>
</dbReference>
<evidence type="ECO:0000259" key="5">
    <source>
        <dbReference type="PROSITE" id="PS51767"/>
    </source>
</evidence>
<feature type="active site" evidence="2">
    <location>
        <position position="48"/>
    </location>
</feature>
<dbReference type="GO" id="GO:0006508">
    <property type="term" value="P:proteolysis"/>
    <property type="evidence" value="ECO:0007669"/>
    <property type="project" value="InterPro"/>
</dbReference>
<keyword evidence="4" id="KW-0732">Signal</keyword>
<dbReference type="InterPro" id="IPR021109">
    <property type="entry name" value="Peptidase_aspartic_dom_sf"/>
</dbReference>
<evidence type="ECO:0000256" key="1">
    <source>
        <dbReference type="ARBA" id="ARBA00007447"/>
    </source>
</evidence>
<keyword evidence="7" id="KW-1185">Reference proteome</keyword>
<comment type="similarity">
    <text evidence="1">Belongs to the peptidase A1 family.</text>
</comment>
<feature type="signal peptide" evidence="4">
    <location>
        <begin position="1"/>
        <end position="16"/>
    </location>
</feature>
<dbReference type="InterPro" id="IPR001461">
    <property type="entry name" value="Aspartic_peptidase_A1"/>
</dbReference>
<keyword evidence="3" id="KW-1015">Disulfide bond</keyword>
<dbReference type="PANTHER" id="PTHR47966">
    <property type="entry name" value="BETA-SITE APP-CLEAVING ENZYME, ISOFORM A-RELATED"/>
    <property type="match status" value="1"/>
</dbReference>